<evidence type="ECO:0000256" key="2">
    <source>
        <dbReference type="ARBA" id="ARBA00022771"/>
    </source>
</evidence>
<proteinExistence type="predicted"/>
<protein>
    <recommendedName>
        <fullName evidence="6">PHD-type domain-containing protein</fullName>
    </recommendedName>
</protein>
<keyword evidence="3" id="KW-0862">Zinc</keyword>
<accession>A0A0D3I2P4</accession>
<evidence type="ECO:0000313" key="7">
    <source>
        <dbReference type="EnsemblProtists" id="EOD05529"/>
    </source>
</evidence>
<sequence>MESELDEEDTACEICSSPEQPEGNAMLLCDSCDRGYHLLCLSPPLEDAPKGSWLCPRCEQALPDARVSTRARVRTRWNDNESYVGWIIGASLPSPSLLKRSELQYLLEDGREEVRRELLGGATGADGERAYRVFYTKDDVQWQFVDSEVRDGTTQLLRRDEEATAAARRDAKPPIGRRIE</sequence>
<dbReference type="KEGG" id="ehx:EMIHUDRAFT_125291"/>
<dbReference type="CDD" id="cd15543">
    <property type="entry name" value="PHD_RSF1"/>
    <property type="match status" value="1"/>
</dbReference>
<evidence type="ECO:0000256" key="4">
    <source>
        <dbReference type="PROSITE-ProRule" id="PRU00146"/>
    </source>
</evidence>
<dbReference type="Proteomes" id="UP000013827">
    <property type="component" value="Unassembled WGS sequence"/>
</dbReference>
<dbReference type="STRING" id="2903.R1D9Q6"/>
<dbReference type="SUPFAM" id="SSF57903">
    <property type="entry name" value="FYVE/PHD zinc finger"/>
    <property type="match status" value="1"/>
</dbReference>
<dbReference type="InterPro" id="IPR011011">
    <property type="entry name" value="Znf_FYVE_PHD"/>
</dbReference>
<dbReference type="EnsemblProtists" id="EOD05529">
    <property type="protein sequence ID" value="EOD05529"/>
    <property type="gene ID" value="EMIHUDRAFT_125291"/>
</dbReference>
<dbReference type="AlphaFoldDB" id="A0A0D3I2P4"/>
<keyword evidence="8" id="KW-1185">Reference proteome</keyword>
<dbReference type="GO" id="GO:0008270">
    <property type="term" value="F:zinc ion binding"/>
    <property type="evidence" value="ECO:0007669"/>
    <property type="project" value="UniProtKB-KW"/>
</dbReference>
<keyword evidence="2 4" id="KW-0863">Zinc-finger</keyword>
<reference evidence="7" key="2">
    <citation type="submission" date="2024-10" db="UniProtKB">
        <authorList>
            <consortium name="EnsemblProtists"/>
        </authorList>
    </citation>
    <scope>IDENTIFICATION</scope>
</reference>
<feature type="region of interest" description="Disordered" evidence="5">
    <location>
        <begin position="160"/>
        <end position="180"/>
    </location>
</feature>
<name>A0A0D3I2P4_EMIH1</name>
<evidence type="ECO:0000256" key="3">
    <source>
        <dbReference type="ARBA" id="ARBA00022833"/>
    </source>
</evidence>
<feature type="domain" description="PHD-type" evidence="6">
    <location>
        <begin position="9"/>
        <end position="61"/>
    </location>
</feature>
<dbReference type="RefSeq" id="XP_005757958.1">
    <property type="nucleotide sequence ID" value="XM_005757901.1"/>
</dbReference>
<dbReference type="eggNOG" id="KOG0825">
    <property type="taxonomic scope" value="Eukaryota"/>
</dbReference>
<dbReference type="Gene3D" id="3.30.40.10">
    <property type="entry name" value="Zinc/RING finger domain, C3HC4 (zinc finger)"/>
    <property type="match status" value="1"/>
</dbReference>
<dbReference type="GeneID" id="17251679"/>
<reference evidence="8" key="1">
    <citation type="journal article" date="2013" name="Nature">
        <title>Pan genome of the phytoplankton Emiliania underpins its global distribution.</title>
        <authorList>
            <person name="Read B.A."/>
            <person name="Kegel J."/>
            <person name="Klute M.J."/>
            <person name="Kuo A."/>
            <person name="Lefebvre S.C."/>
            <person name="Maumus F."/>
            <person name="Mayer C."/>
            <person name="Miller J."/>
            <person name="Monier A."/>
            <person name="Salamov A."/>
            <person name="Young J."/>
            <person name="Aguilar M."/>
            <person name="Claverie J.M."/>
            <person name="Frickenhaus S."/>
            <person name="Gonzalez K."/>
            <person name="Herman E.K."/>
            <person name="Lin Y.C."/>
            <person name="Napier J."/>
            <person name="Ogata H."/>
            <person name="Sarno A.F."/>
            <person name="Shmutz J."/>
            <person name="Schroeder D."/>
            <person name="de Vargas C."/>
            <person name="Verret F."/>
            <person name="von Dassow P."/>
            <person name="Valentin K."/>
            <person name="Van de Peer Y."/>
            <person name="Wheeler G."/>
            <person name="Dacks J.B."/>
            <person name="Delwiche C.F."/>
            <person name="Dyhrman S.T."/>
            <person name="Glockner G."/>
            <person name="John U."/>
            <person name="Richards T."/>
            <person name="Worden A.Z."/>
            <person name="Zhang X."/>
            <person name="Grigoriev I.V."/>
            <person name="Allen A.E."/>
            <person name="Bidle K."/>
            <person name="Borodovsky M."/>
            <person name="Bowler C."/>
            <person name="Brownlee C."/>
            <person name="Cock J.M."/>
            <person name="Elias M."/>
            <person name="Gladyshev V.N."/>
            <person name="Groth M."/>
            <person name="Guda C."/>
            <person name="Hadaegh A."/>
            <person name="Iglesias-Rodriguez M.D."/>
            <person name="Jenkins J."/>
            <person name="Jones B.M."/>
            <person name="Lawson T."/>
            <person name="Leese F."/>
            <person name="Lindquist E."/>
            <person name="Lobanov A."/>
            <person name="Lomsadze A."/>
            <person name="Malik S.B."/>
            <person name="Marsh M.E."/>
            <person name="Mackinder L."/>
            <person name="Mock T."/>
            <person name="Mueller-Roeber B."/>
            <person name="Pagarete A."/>
            <person name="Parker M."/>
            <person name="Probert I."/>
            <person name="Quesneville H."/>
            <person name="Raines C."/>
            <person name="Rensing S.A."/>
            <person name="Riano-Pachon D.M."/>
            <person name="Richier S."/>
            <person name="Rokitta S."/>
            <person name="Shiraiwa Y."/>
            <person name="Soanes D.M."/>
            <person name="van der Giezen M."/>
            <person name="Wahlund T.M."/>
            <person name="Williams B."/>
            <person name="Wilson W."/>
            <person name="Wolfe G."/>
            <person name="Wurch L.L."/>
        </authorList>
    </citation>
    <scope>NUCLEOTIDE SEQUENCE</scope>
</reference>
<dbReference type="PANTHER" id="PTHR24102">
    <property type="entry name" value="PHD FINGER PROTEIN"/>
    <property type="match status" value="1"/>
</dbReference>
<keyword evidence="1" id="KW-0479">Metal-binding</keyword>
<dbReference type="InterPro" id="IPR013083">
    <property type="entry name" value="Znf_RING/FYVE/PHD"/>
</dbReference>
<evidence type="ECO:0000256" key="5">
    <source>
        <dbReference type="SAM" id="MobiDB-lite"/>
    </source>
</evidence>
<dbReference type="PROSITE" id="PS01359">
    <property type="entry name" value="ZF_PHD_1"/>
    <property type="match status" value="1"/>
</dbReference>
<evidence type="ECO:0000256" key="1">
    <source>
        <dbReference type="ARBA" id="ARBA00022723"/>
    </source>
</evidence>
<dbReference type="PANTHER" id="PTHR24102:SF28">
    <property type="entry name" value="PHD-TYPE DOMAIN-CONTAINING PROTEIN"/>
    <property type="match status" value="1"/>
</dbReference>
<evidence type="ECO:0000259" key="6">
    <source>
        <dbReference type="PROSITE" id="PS50016"/>
    </source>
</evidence>
<dbReference type="HOGENOM" id="CLU_1500180_0_0_1"/>
<evidence type="ECO:0000313" key="8">
    <source>
        <dbReference type="Proteomes" id="UP000013827"/>
    </source>
</evidence>
<dbReference type="Pfam" id="PF00628">
    <property type="entry name" value="PHD"/>
    <property type="match status" value="1"/>
</dbReference>
<dbReference type="PROSITE" id="PS50016">
    <property type="entry name" value="ZF_PHD_2"/>
    <property type="match status" value="1"/>
</dbReference>
<dbReference type="InterPro" id="IPR019787">
    <property type="entry name" value="Znf_PHD-finger"/>
</dbReference>
<dbReference type="InterPro" id="IPR019786">
    <property type="entry name" value="Zinc_finger_PHD-type_CS"/>
</dbReference>
<dbReference type="PaxDb" id="2903-EOD05529"/>
<dbReference type="InterPro" id="IPR001965">
    <property type="entry name" value="Znf_PHD"/>
</dbReference>
<dbReference type="SMART" id="SM00249">
    <property type="entry name" value="PHD"/>
    <property type="match status" value="1"/>
</dbReference>
<organism evidence="7 8">
    <name type="scientific">Emiliania huxleyi (strain CCMP1516)</name>
    <dbReference type="NCBI Taxonomy" id="280463"/>
    <lineage>
        <taxon>Eukaryota</taxon>
        <taxon>Haptista</taxon>
        <taxon>Haptophyta</taxon>
        <taxon>Prymnesiophyceae</taxon>
        <taxon>Isochrysidales</taxon>
        <taxon>Noelaerhabdaceae</taxon>
        <taxon>Emiliania</taxon>
    </lineage>
</organism>